<dbReference type="EMBL" id="JROO01000052">
    <property type="protein sequence ID" value="KIH96667.1"/>
    <property type="molecule type" value="Genomic_DNA"/>
</dbReference>
<feature type="region of interest" description="Disordered" evidence="1">
    <location>
        <begin position="225"/>
        <end position="249"/>
    </location>
</feature>
<gene>
    <name evidence="3" type="ORF">LP52_23465</name>
</gene>
<proteinExistence type="predicted"/>
<organism evidence="3 4">
    <name type="scientific">Streptomonospora alba</name>
    <dbReference type="NCBI Taxonomy" id="183763"/>
    <lineage>
        <taxon>Bacteria</taxon>
        <taxon>Bacillati</taxon>
        <taxon>Actinomycetota</taxon>
        <taxon>Actinomycetes</taxon>
        <taxon>Streptosporangiales</taxon>
        <taxon>Nocardiopsidaceae</taxon>
        <taxon>Streptomonospora</taxon>
    </lineage>
</organism>
<dbReference type="OrthoDB" id="8479889at2"/>
<dbReference type="STRING" id="183763.LP52_23465"/>
<evidence type="ECO:0000313" key="4">
    <source>
        <dbReference type="Proteomes" id="UP000031675"/>
    </source>
</evidence>
<evidence type="ECO:0000256" key="1">
    <source>
        <dbReference type="SAM" id="MobiDB-lite"/>
    </source>
</evidence>
<keyword evidence="4" id="KW-1185">Reference proteome</keyword>
<dbReference type="RefSeq" id="WP_040276572.1">
    <property type="nucleotide sequence ID" value="NZ_JROO01000052.1"/>
</dbReference>
<keyword evidence="2" id="KW-1133">Transmembrane helix</keyword>
<feature type="region of interest" description="Disordered" evidence="1">
    <location>
        <begin position="1"/>
        <end position="27"/>
    </location>
</feature>
<feature type="transmembrane region" description="Helical" evidence="2">
    <location>
        <begin position="73"/>
        <end position="93"/>
    </location>
</feature>
<dbReference type="Pfam" id="PF13829">
    <property type="entry name" value="DUF4191"/>
    <property type="match status" value="1"/>
</dbReference>
<feature type="compositionally biased region" description="Low complexity" evidence="1">
    <location>
        <begin position="10"/>
        <end position="27"/>
    </location>
</feature>
<comment type="caution">
    <text evidence="3">The sequence shown here is derived from an EMBL/GenBank/DDBJ whole genome shotgun (WGS) entry which is preliminary data.</text>
</comment>
<feature type="transmembrane region" description="Helical" evidence="2">
    <location>
        <begin position="49"/>
        <end position="67"/>
    </location>
</feature>
<reference evidence="4" key="1">
    <citation type="journal article" date="2015" name="Chem. Biol.">
        <title>Structure, bioactivity, and resistance mechanism of streptomonomicin, an unusual lasso Peptide from an understudied halophilic actinomycete.</title>
        <authorList>
            <person name="Metelev M."/>
            <person name="Tietz J.I."/>
            <person name="Melby J.O."/>
            <person name="Blair P.M."/>
            <person name="Zhu L."/>
            <person name="Livnat I."/>
            <person name="Severinov K."/>
            <person name="Mitchell D.A."/>
        </authorList>
    </citation>
    <scope>NUCLEOTIDE SEQUENCE [LARGE SCALE GENOMIC DNA]</scope>
    <source>
        <strain evidence="4">YIM 90003</strain>
    </source>
</reference>
<dbReference type="Proteomes" id="UP000031675">
    <property type="component" value="Unassembled WGS sequence"/>
</dbReference>
<sequence length="249" mass="26486">MAKKPKDTKAPATPAQGASGQGGAQKPPGRFKQFAMVVRVVHRQSPRTIPIAVGIFLAVLALVVAGATVFGGWLYWGPLGFAVAFLAGFVYFTRATQRLQYEMLDGQLGAATAVLDNLRGDWTTEPGVSANRQMDVVHRAVGKPGVVLVGEGDPSRLKALIAAEKKRVARVAHNTPIYDLQVGHGESQVPIAQLQRRLLKLPRNLDKGEVAELRYRLKALPAAMQMPKGPMPKGAKMPKGPKASGGGGS</sequence>
<accession>A0A0C2JI91</accession>
<evidence type="ECO:0000256" key="2">
    <source>
        <dbReference type="SAM" id="Phobius"/>
    </source>
</evidence>
<keyword evidence="2" id="KW-0472">Membrane</keyword>
<protein>
    <submittedName>
        <fullName evidence="3">Membrane protein</fullName>
    </submittedName>
</protein>
<dbReference type="AlphaFoldDB" id="A0A0C2JI91"/>
<evidence type="ECO:0000313" key="3">
    <source>
        <dbReference type="EMBL" id="KIH96667.1"/>
    </source>
</evidence>
<feature type="compositionally biased region" description="Low complexity" evidence="1">
    <location>
        <begin position="225"/>
        <end position="242"/>
    </location>
</feature>
<dbReference type="InterPro" id="IPR025445">
    <property type="entry name" value="DUF4191"/>
</dbReference>
<name>A0A0C2JI91_9ACTN</name>
<keyword evidence="2" id="KW-0812">Transmembrane</keyword>